<accession>A0A6I5KU67</accession>
<reference evidence="1 2" key="1">
    <citation type="submission" date="2020-01" db="EMBL/GenBank/DDBJ databases">
        <title>Muricauda sediminis sp.nov. 40Bstr401.</title>
        <authorList>
            <person name="Xue Z."/>
            <person name="Zhu S."/>
            <person name="Ren N."/>
            <person name="Chen T."/>
            <person name="Chen X."/>
            <person name="Chen J."/>
            <person name="Yang J."/>
        </authorList>
    </citation>
    <scope>NUCLEOTIDE SEQUENCE [LARGE SCALE GENOMIC DNA]</scope>
    <source>
        <strain evidence="1 2">40Bstr401</strain>
    </source>
</reference>
<gene>
    <name evidence="1" type="ORF">GTK07_12750</name>
</gene>
<dbReference type="RefSeq" id="WP_163635637.1">
    <property type="nucleotide sequence ID" value="NZ_JAAAMI010000006.1"/>
</dbReference>
<evidence type="ECO:0000313" key="1">
    <source>
        <dbReference type="EMBL" id="NDV44197.1"/>
    </source>
</evidence>
<name>A0A6I5KU67_9FLAO</name>
<proteinExistence type="predicted"/>
<dbReference type="AlphaFoldDB" id="A0A6I5KU67"/>
<comment type="caution">
    <text evidence="1">The sequence shown here is derived from an EMBL/GenBank/DDBJ whole genome shotgun (WGS) entry which is preliminary data.</text>
</comment>
<evidence type="ECO:0000313" key="2">
    <source>
        <dbReference type="Proteomes" id="UP000468707"/>
    </source>
</evidence>
<keyword evidence="2" id="KW-1185">Reference proteome</keyword>
<sequence>MAILCLVSCFSIYGQAKHTPLETGITKTLESQFSENVTFVHRELEEEMASDSLTYKFYNASTTTVGDSLFLCYVQRIKGYDTLVTVEKIEQVIPISCIEEVDIFNFTFGATDTFEPPLSYIGFWMKHENCSKREVYGIDPTIWNAGNVTDADYELIETDHPYVARFPVTLSEALLDALRTEIKVLQKQKK</sequence>
<organism evidence="1 2">
    <name type="scientific">Flagellimonas sediminis</name>
    <dbReference type="NCBI Taxonomy" id="2696468"/>
    <lineage>
        <taxon>Bacteria</taxon>
        <taxon>Pseudomonadati</taxon>
        <taxon>Bacteroidota</taxon>
        <taxon>Flavobacteriia</taxon>
        <taxon>Flavobacteriales</taxon>
        <taxon>Flavobacteriaceae</taxon>
        <taxon>Flagellimonas</taxon>
    </lineage>
</organism>
<protein>
    <submittedName>
        <fullName evidence="1">Uncharacterized protein</fullName>
    </submittedName>
</protein>
<dbReference type="Proteomes" id="UP000468707">
    <property type="component" value="Unassembled WGS sequence"/>
</dbReference>
<dbReference type="EMBL" id="JAAAMI010000006">
    <property type="protein sequence ID" value="NDV44197.1"/>
    <property type="molecule type" value="Genomic_DNA"/>
</dbReference>